<dbReference type="OrthoDB" id="504981at2"/>
<evidence type="ECO:0000313" key="2">
    <source>
        <dbReference type="EMBL" id="ALG09011.1"/>
    </source>
</evidence>
<dbReference type="PANTHER" id="PTHR31460">
    <property type="match status" value="1"/>
</dbReference>
<dbReference type="InterPro" id="IPR053224">
    <property type="entry name" value="Sensory_adhesion_molecule"/>
</dbReference>
<evidence type="ECO:0000256" key="1">
    <source>
        <dbReference type="SAM" id="SignalP"/>
    </source>
</evidence>
<gene>
    <name evidence="2" type="ORF">AOZ06_20690</name>
</gene>
<protein>
    <recommendedName>
        <fullName evidence="4">SMP-30/Gluconolactonase/LRE-like region domain-containing protein</fullName>
    </recommendedName>
</protein>
<feature type="chain" id="PRO_5006035380" description="SMP-30/Gluconolactonase/LRE-like region domain-containing protein" evidence="1">
    <location>
        <begin position="27"/>
        <end position="343"/>
    </location>
</feature>
<evidence type="ECO:0008006" key="4">
    <source>
        <dbReference type="Google" id="ProtNLM"/>
    </source>
</evidence>
<proteinExistence type="predicted"/>
<keyword evidence="3" id="KW-1185">Reference proteome</keyword>
<sequence length="343" mass="36447">MAAQRWRSVTLALIAATTIPLPAAQAAEKAGKPPCADLVMGTGDELHPEGIAYDPNGNRFLIGSVTHGTVSIVRPDGSARTLVRDSNLITTMGLAVDARRGRILAVNADIGIADGSTPETNGKTAGLGIHDLRTGKRIRYVDLGALDPQRPHFGNDVALAPDGTAYVTDSRSGAIYRVPVHGSPTTLVRDDRLMPAGGAGNGANGIVLHPRVFLLVAHSSGRTLWRIPLHEPENLTQVTTDEPIGALDGLLLNNPSTLDGIDNTRTSTRLLRLTSTDDWRTATLKTQAPWADPAPTTMAKGRCGTYVLTGRLDLLLSGTRSKEFRLRALQFQAKQGNTSRPAA</sequence>
<dbReference type="STRING" id="860235.AOZ06_20690"/>
<reference evidence="2 3" key="1">
    <citation type="submission" date="2015-07" db="EMBL/GenBank/DDBJ databases">
        <title>Genome sequencing of Kibdelosporangium phytohabitans.</title>
        <authorList>
            <person name="Qin S."/>
            <person name="Xing K."/>
        </authorList>
    </citation>
    <scope>NUCLEOTIDE SEQUENCE [LARGE SCALE GENOMIC DNA]</scope>
    <source>
        <strain evidence="2 3">KLBMP1111</strain>
    </source>
</reference>
<dbReference type="RefSeq" id="WP_054290916.1">
    <property type="nucleotide sequence ID" value="NZ_CP012752.1"/>
</dbReference>
<organism evidence="2 3">
    <name type="scientific">Kibdelosporangium phytohabitans</name>
    <dbReference type="NCBI Taxonomy" id="860235"/>
    <lineage>
        <taxon>Bacteria</taxon>
        <taxon>Bacillati</taxon>
        <taxon>Actinomycetota</taxon>
        <taxon>Actinomycetes</taxon>
        <taxon>Pseudonocardiales</taxon>
        <taxon>Pseudonocardiaceae</taxon>
        <taxon>Kibdelosporangium</taxon>
    </lineage>
</organism>
<dbReference type="KEGG" id="kphy:AOZ06_20690"/>
<dbReference type="AlphaFoldDB" id="A0A0N9HPP2"/>
<dbReference type="Proteomes" id="UP000063699">
    <property type="component" value="Chromosome"/>
</dbReference>
<dbReference type="InterPro" id="IPR011042">
    <property type="entry name" value="6-blade_b-propeller_TolB-like"/>
</dbReference>
<name>A0A0N9HPP2_9PSEU</name>
<dbReference type="SUPFAM" id="SSF63829">
    <property type="entry name" value="Calcium-dependent phosphotriesterase"/>
    <property type="match status" value="1"/>
</dbReference>
<keyword evidence="1" id="KW-0732">Signal</keyword>
<dbReference type="Gene3D" id="2.120.10.30">
    <property type="entry name" value="TolB, C-terminal domain"/>
    <property type="match status" value="1"/>
</dbReference>
<feature type="signal peptide" evidence="1">
    <location>
        <begin position="1"/>
        <end position="26"/>
    </location>
</feature>
<evidence type="ECO:0000313" key="3">
    <source>
        <dbReference type="Proteomes" id="UP000063699"/>
    </source>
</evidence>
<dbReference type="EMBL" id="CP012752">
    <property type="protein sequence ID" value="ALG09011.1"/>
    <property type="molecule type" value="Genomic_DNA"/>
</dbReference>
<dbReference type="PANTHER" id="PTHR31460:SF3">
    <property type="entry name" value="MESOCENTIN"/>
    <property type="match status" value="1"/>
</dbReference>
<accession>A0A0N9HPP2</accession>